<evidence type="ECO:0000256" key="3">
    <source>
        <dbReference type="ARBA" id="ARBA00022989"/>
    </source>
</evidence>
<protein>
    <recommendedName>
        <fullName evidence="6">Lipopolysaccharide assembly protein A domain-containing protein</fullName>
    </recommendedName>
</protein>
<reference evidence="7 8" key="1">
    <citation type="journal article" date="2018" name="ISME J.">
        <title>Endosymbiont genomes yield clues of tubeworm success.</title>
        <authorList>
            <person name="Li Y."/>
            <person name="Liles M.R."/>
            <person name="Halanych K.M."/>
        </authorList>
    </citation>
    <scope>NUCLEOTIDE SEQUENCE [LARGE SCALE GENOMIC DNA]</scope>
    <source>
        <strain evidence="7">A1464</strain>
    </source>
</reference>
<dbReference type="Proteomes" id="UP000254266">
    <property type="component" value="Unassembled WGS sequence"/>
</dbReference>
<evidence type="ECO:0000313" key="7">
    <source>
        <dbReference type="EMBL" id="RDH83918.1"/>
    </source>
</evidence>
<feature type="domain" description="Lipopolysaccharide assembly protein A" evidence="6">
    <location>
        <begin position="23"/>
        <end position="81"/>
    </location>
</feature>
<proteinExistence type="predicted"/>
<keyword evidence="8" id="KW-1185">Reference proteome</keyword>
<keyword evidence="2 5" id="KW-0812">Transmembrane</keyword>
<dbReference type="AlphaFoldDB" id="A0A370DG70"/>
<evidence type="ECO:0000259" key="6">
    <source>
        <dbReference type="Pfam" id="PF06305"/>
    </source>
</evidence>
<keyword evidence="4 5" id="KW-0472">Membrane</keyword>
<dbReference type="InterPro" id="IPR010445">
    <property type="entry name" value="LapA_dom"/>
</dbReference>
<comment type="caution">
    <text evidence="7">The sequence shown here is derived from an EMBL/GenBank/DDBJ whole genome shotgun (WGS) entry which is preliminary data.</text>
</comment>
<dbReference type="PANTHER" id="PTHR41335:SF1">
    <property type="entry name" value="MEMBRANE PROTEIN"/>
    <property type="match status" value="1"/>
</dbReference>
<dbReference type="EMBL" id="QFXC01000008">
    <property type="protein sequence ID" value="RDH83918.1"/>
    <property type="molecule type" value="Genomic_DNA"/>
</dbReference>
<dbReference type="GO" id="GO:0005886">
    <property type="term" value="C:plasma membrane"/>
    <property type="evidence" value="ECO:0007669"/>
    <property type="project" value="InterPro"/>
</dbReference>
<name>A0A370DG70_9GAMM</name>
<keyword evidence="3 5" id="KW-1133">Transmembrane helix</keyword>
<sequence>MIRFISLLISIPLIILVAAFTYKNAQLVSIDLFIMQVDLPMAMVLLMTLLVGVIIGFIFNLMTLLNQKKKYLRLKHKKETLNGLSEVLKQSDK</sequence>
<dbReference type="PANTHER" id="PTHR41335">
    <property type="entry name" value="MEMBRANE PROTEIN-RELATED"/>
    <property type="match status" value="1"/>
</dbReference>
<feature type="transmembrane region" description="Helical" evidence="5">
    <location>
        <begin position="43"/>
        <end position="65"/>
    </location>
</feature>
<evidence type="ECO:0000313" key="8">
    <source>
        <dbReference type="Proteomes" id="UP000254266"/>
    </source>
</evidence>
<evidence type="ECO:0000256" key="5">
    <source>
        <dbReference type="SAM" id="Phobius"/>
    </source>
</evidence>
<gene>
    <name evidence="7" type="ORF">DIZ80_07215</name>
</gene>
<evidence type="ECO:0000256" key="4">
    <source>
        <dbReference type="ARBA" id="ARBA00023136"/>
    </source>
</evidence>
<evidence type="ECO:0000256" key="2">
    <source>
        <dbReference type="ARBA" id="ARBA00022692"/>
    </source>
</evidence>
<dbReference type="Pfam" id="PF06305">
    <property type="entry name" value="LapA_dom"/>
    <property type="match status" value="1"/>
</dbReference>
<evidence type="ECO:0000256" key="1">
    <source>
        <dbReference type="ARBA" id="ARBA00022475"/>
    </source>
</evidence>
<organism evidence="7 8">
    <name type="scientific">endosymbiont of Galathealinum brachiosum</name>
    <dbReference type="NCBI Taxonomy" id="2200906"/>
    <lineage>
        <taxon>Bacteria</taxon>
        <taxon>Pseudomonadati</taxon>
        <taxon>Pseudomonadota</taxon>
        <taxon>Gammaproteobacteria</taxon>
        <taxon>sulfur-oxidizing symbionts</taxon>
    </lineage>
</organism>
<keyword evidence="1" id="KW-1003">Cell membrane</keyword>
<accession>A0A370DG70</accession>